<dbReference type="PRINTS" id="PR00032">
    <property type="entry name" value="HTHARAC"/>
</dbReference>
<keyword evidence="6" id="KW-1185">Reference proteome</keyword>
<dbReference type="SMART" id="SM00342">
    <property type="entry name" value="HTH_ARAC"/>
    <property type="match status" value="1"/>
</dbReference>
<evidence type="ECO:0000313" key="6">
    <source>
        <dbReference type="Proteomes" id="UP001597525"/>
    </source>
</evidence>
<dbReference type="InterPro" id="IPR009057">
    <property type="entry name" value="Homeodomain-like_sf"/>
</dbReference>
<evidence type="ECO:0000256" key="3">
    <source>
        <dbReference type="ARBA" id="ARBA00023163"/>
    </source>
</evidence>
<dbReference type="Gene3D" id="1.10.10.60">
    <property type="entry name" value="Homeodomain-like"/>
    <property type="match status" value="1"/>
</dbReference>
<protein>
    <submittedName>
        <fullName evidence="5">Helix-turn-helix domain-containing protein</fullName>
    </submittedName>
</protein>
<dbReference type="PANTHER" id="PTHR43280">
    <property type="entry name" value="ARAC-FAMILY TRANSCRIPTIONAL REGULATOR"/>
    <property type="match status" value="1"/>
</dbReference>
<evidence type="ECO:0000256" key="2">
    <source>
        <dbReference type="ARBA" id="ARBA00023125"/>
    </source>
</evidence>
<dbReference type="InterPro" id="IPR018060">
    <property type="entry name" value="HTH_AraC"/>
</dbReference>
<keyword evidence="1" id="KW-0805">Transcription regulation</keyword>
<sequence length="314" mass="36294">MMKEPQVTSIDDFYREASSFLKKEVEELLPLGIQKDIGHFNVFDIFQTIQDAKRNKTMPYNRRTYYKISLIRGQNRAEYADRVVQVKRNGLLFATPKIPYRWIPEAEEQGGSFCVFTADFMHKNKSGLDLETLPLLQPGGYPIFELSDEEAQEVSLLFSKIKKEINGDYLYKYDLLRNYVNELLHYGQKLQPAAWSSPKMDSGARVLALFIELLERQFPVESISQRLLLRSAKDYADRLSIHVNHLNKVLKEKTGFTTTQVIARRVINEGKILLKQTGWNISEIAFALGFEEVAHFSNAFKKYTLMSPQAFRSS</sequence>
<evidence type="ECO:0000313" key="5">
    <source>
        <dbReference type="EMBL" id="MFD2966057.1"/>
    </source>
</evidence>
<dbReference type="InterPro" id="IPR020449">
    <property type="entry name" value="Tscrpt_reg_AraC-type_HTH"/>
</dbReference>
<keyword evidence="2" id="KW-0238">DNA-binding</keyword>
<feature type="domain" description="HTH araC/xylS-type" evidence="4">
    <location>
        <begin position="204"/>
        <end position="314"/>
    </location>
</feature>
<evidence type="ECO:0000259" key="4">
    <source>
        <dbReference type="PROSITE" id="PS01124"/>
    </source>
</evidence>
<dbReference type="PANTHER" id="PTHR43280:SF32">
    <property type="entry name" value="TRANSCRIPTIONAL REGULATORY PROTEIN"/>
    <property type="match status" value="1"/>
</dbReference>
<proteinExistence type="predicted"/>
<reference evidence="6" key="1">
    <citation type="journal article" date="2019" name="Int. J. Syst. Evol. Microbiol.">
        <title>The Global Catalogue of Microorganisms (GCM) 10K type strain sequencing project: providing services to taxonomists for standard genome sequencing and annotation.</title>
        <authorList>
            <consortium name="The Broad Institute Genomics Platform"/>
            <consortium name="The Broad Institute Genome Sequencing Center for Infectious Disease"/>
            <person name="Wu L."/>
            <person name="Ma J."/>
        </authorList>
    </citation>
    <scope>NUCLEOTIDE SEQUENCE [LARGE SCALE GENOMIC DNA]</scope>
    <source>
        <strain evidence="6">KCTC 22814</strain>
    </source>
</reference>
<comment type="caution">
    <text evidence="5">The sequence shown here is derived from an EMBL/GenBank/DDBJ whole genome shotgun (WGS) entry which is preliminary data.</text>
</comment>
<accession>A0ABW6B9W7</accession>
<dbReference type="EMBL" id="JBHUPB010000003">
    <property type="protein sequence ID" value="MFD2966057.1"/>
    <property type="molecule type" value="Genomic_DNA"/>
</dbReference>
<evidence type="ECO:0000256" key="1">
    <source>
        <dbReference type="ARBA" id="ARBA00023015"/>
    </source>
</evidence>
<name>A0ABW6B9W7_9SPHI</name>
<organism evidence="5 6">
    <name type="scientific">Sphingobacterium bambusae</name>
    <dbReference type="NCBI Taxonomy" id="662858"/>
    <lineage>
        <taxon>Bacteria</taxon>
        <taxon>Pseudomonadati</taxon>
        <taxon>Bacteroidota</taxon>
        <taxon>Sphingobacteriia</taxon>
        <taxon>Sphingobacteriales</taxon>
        <taxon>Sphingobacteriaceae</taxon>
        <taxon>Sphingobacterium</taxon>
    </lineage>
</organism>
<dbReference type="PROSITE" id="PS01124">
    <property type="entry name" value="HTH_ARAC_FAMILY_2"/>
    <property type="match status" value="1"/>
</dbReference>
<dbReference type="Proteomes" id="UP001597525">
    <property type="component" value="Unassembled WGS sequence"/>
</dbReference>
<dbReference type="SUPFAM" id="SSF46689">
    <property type="entry name" value="Homeodomain-like"/>
    <property type="match status" value="1"/>
</dbReference>
<dbReference type="RefSeq" id="WP_320183851.1">
    <property type="nucleotide sequence ID" value="NZ_CP138332.1"/>
</dbReference>
<gene>
    <name evidence="5" type="ORF">ACFS7Y_01600</name>
</gene>
<keyword evidence="3" id="KW-0804">Transcription</keyword>
<dbReference type="Pfam" id="PF12833">
    <property type="entry name" value="HTH_18"/>
    <property type="match status" value="1"/>
</dbReference>